<keyword evidence="2" id="KW-0238">DNA-binding</keyword>
<reference evidence="8 9" key="1">
    <citation type="submission" date="2019-09" db="EMBL/GenBank/DDBJ databases">
        <title>Draft genome of the ectomycorrhizal ascomycete Sphaerosporella brunnea.</title>
        <authorList>
            <consortium name="DOE Joint Genome Institute"/>
            <person name="Benucci G.M."/>
            <person name="Marozzi G."/>
            <person name="Antonielli L."/>
            <person name="Sanchez S."/>
            <person name="Marco P."/>
            <person name="Wang X."/>
            <person name="Falini L.B."/>
            <person name="Barry K."/>
            <person name="Haridas S."/>
            <person name="Lipzen A."/>
            <person name="Labutti K."/>
            <person name="Grigoriev I.V."/>
            <person name="Murat C."/>
            <person name="Martin F."/>
            <person name="Albertini E."/>
            <person name="Donnini D."/>
            <person name="Bonito G."/>
        </authorList>
    </citation>
    <scope>NUCLEOTIDE SEQUENCE [LARGE SCALE GENOMIC DNA]</scope>
    <source>
        <strain evidence="8 9">Sb_GMNB300</strain>
    </source>
</reference>
<keyword evidence="3" id="KW-0804">Transcription</keyword>
<feature type="domain" description="Transcription factor IIIC subunit 5 HTH" evidence="6">
    <location>
        <begin position="201"/>
        <end position="349"/>
    </location>
</feature>
<keyword evidence="4" id="KW-0539">Nucleus</keyword>
<comment type="caution">
    <text evidence="8">The sequence shown here is derived from an EMBL/GenBank/DDBJ whole genome shotgun (WGS) entry which is preliminary data.</text>
</comment>
<dbReference type="GO" id="GO:0005634">
    <property type="term" value="C:nucleus"/>
    <property type="evidence" value="ECO:0007669"/>
    <property type="project" value="UniProtKB-SubCell"/>
</dbReference>
<dbReference type="PANTHER" id="PTHR13230">
    <property type="entry name" value="GENERAL TRANSCRIPTION FACTOR IIIC, POLYPEPTIDE 5"/>
    <property type="match status" value="1"/>
</dbReference>
<protein>
    <submittedName>
        <fullName evidence="8">RNA polymerase III transcription factor IIIC subunit-domain-containing protein</fullName>
    </submittedName>
</protein>
<dbReference type="InterPro" id="IPR042536">
    <property type="entry name" value="TFIIIC_tauA_Sfc1"/>
</dbReference>
<dbReference type="Pfam" id="PF17682">
    <property type="entry name" value="Tau95_N"/>
    <property type="match status" value="1"/>
</dbReference>
<dbReference type="InterPro" id="IPR041499">
    <property type="entry name" value="Tfc1/Sfc1_N"/>
</dbReference>
<proteinExistence type="predicted"/>
<name>A0A5J5EWL4_9PEZI</name>
<evidence type="ECO:0000256" key="5">
    <source>
        <dbReference type="SAM" id="MobiDB-lite"/>
    </source>
</evidence>
<keyword evidence="9" id="KW-1185">Reference proteome</keyword>
<sequence>MATSSLNRPPSHPPVTHIPSAPWIPIPDKRLICIEHPGSIQSLEKGIATIGGQEALNKLAAANGNMALHLRFRPEDPMQPPIESRSVPSNNVLLKVTVPKRRKKIKRSAGESDQISKQDGSTAWARKTLPEKLKASKGKYKVEAIGTIDKTVRFRDMANFQWNSSRSGFIAKMKDTLIDGDYEAIRRFELSQDRGKPDTEILPPPMFSNTVIPHTYYYRQNPAVKRALIDGKTALLNFQAAPKTLTPMVHISIIEIPTKPSDVPPYERLDSLHKECVDELRALFEKRPIWTRRALYNNFPKRLQTMVRFTMAHVAYMWRAGPWRDTCVIYGVDPRRNPKYRKYQSVFFQIETHKSRMSYSVGHNQDNSHIFDGQHLIRDGRCFQLCDITDPLLQQLINTENLRKTCDVSVDFLDHLLAFTLIHGSIASRRLVSRKHYL</sequence>
<dbReference type="GO" id="GO:0006384">
    <property type="term" value="P:transcription initiation at RNA polymerase III promoter"/>
    <property type="evidence" value="ECO:0007669"/>
    <property type="project" value="InterPro"/>
</dbReference>
<comment type="subcellular location">
    <subcellularLocation>
        <location evidence="1">Nucleus</location>
    </subcellularLocation>
</comment>
<dbReference type="PANTHER" id="PTHR13230:SF5">
    <property type="entry name" value="GENERAL TRANSCRIPTION FACTOR 3C POLYPEPTIDE 5"/>
    <property type="match status" value="1"/>
</dbReference>
<gene>
    <name evidence="8" type="ORF">FN846DRAFT_778711</name>
</gene>
<dbReference type="GO" id="GO:0001003">
    <property type="term" value="F:RNA polymerase III type 2 promoter sequence-specific DNA binding"/>
    <property type="evidence" value="ECO:0007669"/>
    <property type="project" value="TreeGrafter"/>
</dbReference>
<dbReference type="InParanoid" id="A0A5J5EWL4"/>
<dbReference type="AlphaFoldDB" id="A0A5J5EWL4"/>
<feature type="domain" description="Transcription factor IIIC subunit Tfc1/Sfc1 triple barrel" evidence="7">
    <location>
        <begin position="32"/>
        <end position="162"/>
    </location>
</feature>
<evidence type="ECO:0000256" key="1">
    <source>
        <dbReference type="ARBA" id="ARBA00004123"/>
    </source>
</evidence>
<evidence type="ECO:0000259" key="6">
    <source>
        <dbReference type="Pfam" id="PF09734"/>
    </source>
</evidence>
<evidence type="ECO:0000256" key="4">
    <source>
        <dbReference type="ARBA" id="ARBA00023242"/>
    </source>
</evidence>
<evidence type="ECO:0000256" key="2">
    <source>
        <dbReference type="ARBA" id="ARBA00023125"/>
    </source>
</evidence>
<dbReference type="EMBL" id="VXIS01000095">
    <property type="protein sequence ID" value="KAA8905835.1"/>
    <property type="molecule type" value="Genomic_DNA"/>
</dbReference>
<dbReference type="GO" id="GO:0000127">
    <property type="term" value="C:transcription factor TFIIIC complex"/>
    <property type="evidence" value="ECO:0007669"/>
    <property type="project" value="InterPro"/>
</dbReference>
<dbReference type="Proteomes" id="UP000326924">
    <property type="component" value="Unassembled WGS sequence"/>
</dbReference>
<dbReference type="OrthoDB" id="5598268at2759"/>
<evidence type="ECO:0000256" key="3">
    <source>
        <dbReference type="ARBA" id="ARBA00023163"/>
    </source>
</evidence>
<evidence type="ECO:0000313" key="9">
    <source>
        <dbReference type="Proteomes" id="UP000326924"/>
    </source>
</evidence>
<dbReference type="Gene3D" id="3.30.200.160">
    <property type="entry name" value="TFIIIC, subcomplex tauA, subunit Sfc1, barrel domain"/>
    <property type="match status" value="1"/>
</dbReference>
<dbReference type="InterPro" id="IPR019136">
    <property type="entry name" value="TF_IIIC_su-5_HTH"/>
</dbReference>
<evidence type="ECO:0000259" key="7">
    <source>
        <dbReference type="Pfam" id="PF17682"/>
    </source>
</evidence>
<feature type="region of interest" description="Disordered" evidence="5">
    <location>
        <begin position="103"/>
        <end position="123"/>
    </location>
</feature>
<dbReference type="Pfam" id="PF09734">
    <property type="entry name" value="Tau95"/>
    <property type="match status" value="1"/>
</dbReference>
<dbReference type="InterPro" id="IPR040454">
    <property type="entry name" value="TF_IIIC_Tfc1/Sfc1"/>
</dbReference>
<evidence type="ECO:0000313" key="8">
    <source>
        <dbReference type="EMBL" id="KAA8905835.1"/>
    </source>
</evidence>
<organism evidence="8 9">
    <name type="scientific">Sphaerosporella brunnea</name>
    <dbReference type="NCBI Taxonomy" id="1250544"/>
    <lineage>
        <taxon>Eukaryota</taxon>
        <taxon>Fungi</taxon>
        <taxon>Dikarya</taxon>
        <taxon>Ascomycota</taxon>
        <taxon>Pezizomycotina</taxon>
        <taxon>Pezizomycetes</taxon>
        <taxon>Pezizales</taxon>
        <taxon>Pyronemataceae</taxon>
        <taxon>Sphaerosporella</taxon>
    </lineage>
</organism>
<feature type="region of interest" description="Disordered" evidence="5">
    <location>
        <begin position="1"/>
        <end position="21"/>
    </location>
</feature>
<dbReference type="GO" id="GO:0001002">
    <property type="term" value="F:RNA polymerase III type 1 promoter sequence-specific DNA binding"/>
    <property type="evidence" value="ECO:0007669"/>
    <property type="project" value="TreeGrafter"/>
</dbReference>
<dbReference type="FunCoup" id="A0A5J5EWL4">
    <property type="interactions" value="37"/>
</dbReference>
<accession>A0A5J5EWL4</accession>